<sequence length="338" mass="37923">MKKSRLLVTLLLFSGSSFAQNISPKVMQHMKDSIILSQLRAAALKYPILRQGSVSTEVISRTKISSQLYGEDLYEGEAQITRVRANFNLPIYRKGKHLFSTTLNYLGQQFDLNNANSLNPRFPAVQNTEVYKTTLNLIASYSRSDSIFHRPVNFSASVSVLTDGEFSNARLNYLGVINFPLRRTATTAYSVGLIVNIDPSSPVPVFPIFNYWHQFKRPEIELFIDLPSRIALRKPLRGKTAVLLGSELGGSLSFLNMNNSYLPKRTIYTTLEIKSGATFEYSFSKYLMLGVNGGILSTVSSRHLEKSAKMNDYFIKNSIHSAPYVNVSLSLLPAFLHL</sequence>
<dbReference type="RefSeq" id="WP_129004385.1">
    <property type="nucleotide sequence ID" value="NZ_SDHZ01000002.1"/>
</dbReference>
<keyword evidence="1" id="KW-0732">Signal</keyword>
<feature type="signal peptide" evidence="1">
    <location>
        <begin position="1"/>
        <end position="19"/>
    </location>
</feature>
<evidence type="ECO:0008006" key="4">
    <source>
        <dbReference type="Google" id="ProtNLM"/>
    </source>
</evidence>
<name>A0A4Q1D4E2_9BACT</name>
<keyword evidence="3" id="KW-1185">Reference proteome</keyword>
<dbReference type="EMBL" id="SDHZ01000002">
    <property type="protein sequence ID" value="RXK83332.1"/>
    <property type="molecule type" value="Genomic_DNA"/>
</dbReference>
<proteinExistence type="predicted"/>
<dbReference type="OrthoDB" id="924828at2"/>
<evidence type="ECO:0000256" key="1">
    <source>
        <dbReference type="SAM" id="SignalP"/>
    </source>
</evidence>
<reference evidence="2 3" key="1">
    <citation type="submission" date="2019-01" db="EMBL/GenBank/DDBJ databases">
        <title>Filimonas sp. strain TTM-71.</title>
        <authorList>
            <person name="Chen W.-M."/>
        </authorList>
    </citation>
    <scope>NUCLEOTIDE SEQUENCE [LARGE SCALE GENOMIC DNA]</scope>
    <source>
        <strain evidence="2 3">TTM-71</strain>
    </source>
</reference>
<dbReference type="Proteomes" id="UP000290545">
    <property type="component" value="Unassembled WGS sequence"/>
</dbReference>
<evidence type="ECO:0000313" key="3">
    <source>
        <dbReference type="Proteomes" id="UP000290545"/>
    </source>
</evidence>
<protein>
    <recommendedName>
        <fullName evidence="4">PorT family protein</fullName>
    </recommendedName>
</protein>
<feature type="chain" id="PRO_5020953885" description="PorT family protein" evidence="1">
    <location>
        <begin position="20"/>
        <end position="338"/>
    </location>
</feature>
<dbReference type="AlphaFoldDB" id="A0A4Q1D4E2"/>
<comment type="caution">
    <text evidence="2">The sequence shown here is derived from an EMBL/GenBank/DDBJ whole genome shotgun (WGS) entry which is preliminary data.</text>
</comment>
<accession>A0A4Q1D4E2</accession>
<evidence type="ECO:0000313" key="2">
    <source>
        <dbReference type="EMBL" id="RXK83332.1"/>
    </source>
</evidence>
<gene>
    <name evidence="2" type="ORF">ESB13_14610</name>
</gene>
<organism evidence="2 3">
    <name type="scientific">Filimonas effusa</name>
    <dbReference type="NCBI Taxonomy" id="2508721"/>
    <lineage>
        <taxon>Bacteria</taxon>
        <taxon>Pseudomonadati</taxon>
        <taxon>Bacteroidota</taxon>
        <taxon>Chitinophagia</taxon>
        <taxon>Chitinophagales</taxon>
        <taxon>Chitinophagaceae</taxon>
        <taxon>Filimonas</taxon>
    </lineage>
</organism>